<name>A0AAU9UC71_EUPED</name>
<evidence type="ECO:0000313" key="3">
    <source>
        <dbReference type="Proteomes" id="UP001153954"/>
    </source>
</evidence>
<protein>
    <recommendedName>
        <fullName evidence="4">BZIP domain-containing protein</fullName>
    </recommendedName>
</protein>
<gene>
    <name evidence="2" type="ORF">EEDITHA_LOCUS12074</name>
</gene>
<evidence type="ECO:0000313" key="2">
    <source>
        <dbReference type="EMBL" id="CAH2096773.1"/>
    </source>
</evidence>
<keyword evidence="3" id="KW-1185">Reference proteome</keyword>
<dbReference type="Proteomes" id="UP001153954">
    <property type="component" value="Unassembled WGS sequence"/>
</dbReference>
<dbReference type="EMBL" id="CAKOGL010000017">
    <property type="protein sequence ID" value="CAH2096773.1"/>
    <property type="molecule type" value="Genomic_DNA"/>
</dbReference>
<keyword evidence="1" id="KW-0175">Coiled coil</keyword>
<evidence type="ECO:0008006" key="4">
    <source>
        <dbReference type="Google" id="ProtNLM"/>
    </source>
</evidence>
<accession>A0AAU9UC71</accession>
<evidence type="ECO:0000256" key="1">
    <source>
        <dbReference type="SAM" id="Coils"/>
    </source>
</evidence>
<comment type="caution">
    <text evidence="2">The sequence shown here is derived from an EMBL/GenBank/DDBJ whole genome shotgun (WGS) entry which is preliminary data.</text>
</comment>
<organism evidence="2 3">
    <name type="scientific">Euphydryas editha</name>
    <name type="common">Edith's checkerspot</name>
    <dbReference type="NCBI Taxonomy" id="104508"/>
    <lineage>
        <taxon>Eukaryota</taxon>
        <taxon>Metazoa</taxon>
        <taxon>Ecdysozoa</taxon>
        <taxon>Arthropoda</taxon>
        <taxon>Hexapoda</taxon>
        <taxon>Insecta</taxon>
        <taxon>Pterygota</taxon>
        <taxon>Neoptera</taxon>
        <taxon>Endopterygota</taxon>
        <taxon>Lepidoptera</taxon>
        <taxon>Glossata</taxon>
        <taxon>Ditrysia</taxon>
        <taxon>Papilionoidea</taxon>
        <taxon>Nymphalidae</taxon>
        <taxon>Nymphalinae</taxon>
        <taxon>Euphydryas</taxon>
    </lineage>
</organism>
<proteinExistence type="predicted"/>
<feature type="coiled-coil region" evidence="1">
    <location>
        <begin position="44"/>
        <end position="78"/>
    </location>
</feature>
<sequence length="88" mass="10453">MLYQLFVVLCKTFGTDLNEENAPSSPLRDVYVSDTDSIFDKPRKINLKKKLKIEKSKREKYRREIIKLKKQNKYLKSKNTSQQELVKS</sequence>
<reference evidence="2" key="1">
    <citation type="submission" date="2022-03" db="EMBL/GenBank/DDBJ databases">
        <authorList>
            <person name="Tunstrom K."/>
        </authorList>
    </citation>
    <scope>NUCLEOTIDE SEQUENCE</scope>
</reference>
<dbReference type="AlphaFoldDB" id="A0AAU9UC71"/>